<accession>A0A3D9BAQ8</accession>
<evidence type="ECO:0000313" key="2">
    <source>
        <dbReference type="Proteomes" id="UP000256257"/>
    </source>
</evidence>
<reference evidence="1 2" key="1">
    <citation type="submission" date="2018-06" db="EMBL/GenBank/DDBJ databases">
        <title>Novel Chryseobacterium species.</title>
        <authorList>
            <person name="Newman J."/>
            <person name="Hugo C."/>
            <person name="Oosthuizen L."/>
            <person name="Charimba G."/>
        </authorList>
    </citation>
    <scope>NUCLEOTIDE SEQUENCE [LARGE SCALE GENOMIC DNA]</scope>
    <source>
        <strain evidence="1 2">7_F195</strain>
    </source>
</reference>
<proteinExistence type="predicted"/>
<gene>
    <name evidence="1" type="ORF">DRF67_02040</name>
</gene>
<dbReference type="EMBL" id="QNVV01000001">
    <property type="protein sequence ID" value="REC50332.1"/>
    <property type="molecule type" value="Genomic_DNA"/>
</dbReference>
<evidence type="ECO:0000313" key="1">
    <source>
        <dbReference type="EMBL" id="REC50332.1"/>
    </source>
</evidence>
<protein>
    <submittedName>
        <fullName evidence="1">Uncharacterized protein</fullName>
    </submittedName>
</protein>
<comment type="caution">
    <text evidence="1">The sequence shown here is derived from an EMBL/GenBank/DDBJ whole genome shotgun (WGS) entry which is preliminary data.</text>
</comment>
<dbReference type="OrthoDB" id="9900093at2"/>
<dbReference type="RefSeq" id="WP_115926156.1">
    <property type="nucleotide sequence ID" value="NZ_QNVV01000001.1"/>
</dbReference>
<dbReference type="Proteomes" id="UP000256257">
    <property type="component" value="Unassembled WGS sequence"/>
</dbReference>
<organism evidence="1 2">
    <name type="scientific">Chryseobacterium pennipullorum</name>
    <dbReference type="NCBI Taxonomy" id="2258963"/>
    <lineage>
        <taxon>Bacteria</taxon>
        <taxon>Pseudomonadati</taxon>
        <taxon>Bacteroidota</taxon>
        <taxon>Flavobacteriia</taxon>
        <taxon>Flavobacteriales</taxon>
        <taxon>Weeksellaceae</taxon>
        <taxon>Chryseobacterium group</taxon>
        <taxon>Chryseobacterium</taxon>
    </lineage>
</organism>
<name>A0A3D9BAQ8_9FLAO</name>
<sequence>MTAQIKTEILKIQDPETYIKVRVSNNIDYFNYQHNFSKSLIEETQNKYGFSYENEVYFLENKKASIIIDPKTQKDISLRVFHKASNPTTEIEKGSYYLTGKIVFPVDYFPKEFINCLEKQGFIILNEIEIPKTGIDINKFFLKEIKRILIPKNLEDKFKYDDKGNIVPKSK</sequence>
<keyword evidence="2" id="KW-1185">Reference proteome</keyword>
<dbReference type="AlphaFoldDB" id="A0A3D9BAQ8"/>